<evidence type="ECO:0000256" key="8">
    <source>
        <dbReference type="ARBA" id="ARBA00048336"/>
    </source>
</evidence>
<feature type="domain" description="Tyrosine-protein phosphatase" evidence="10">
    <location>
        <begin position="309"/>
        <end position="451"/>
    </location>
</feature>
<dbReference type="PANTHER" id="PTHR45864">
    <property type="entry name" value="SLINGSHOT PROTEIN PHOSPHATASE HOMOLOG"/>
    <property type="match status" value="1"/>
</dbReference>
<evidence type="ECO:0000259" key="11">
    <source>
        <dbReference type="PROSITE" id="PS50056"/>
    </source>
</evidence>
<dbReference type="GO" id="GO:0030837">
    <property type="term" value="P:negative regulation of actin filament polymerization"/>
    <property type="evidence" value="ECO:0007669"/>
    <property type="project" value="InterPro"/>
</dbReference>
<evidence type="ECO:0000313" key="13">
    <source>
        <dbReference type="WBParaSite" id="MCU_000232-RB"/>
    </source>
</evidence>
<feature type="compositionally biased region" description="Polar residues" evidence="9">
    <location>
        <begin position="707"/>
        <end position="725"/>
    </location>
</feature>
<dbReference type="InterPro" id="IPR014876">
    <property type="entry name" value="DEK_C"/>
</dbReference>
<evidence type="ECO:0000256" key="6">
    <source>
        <dbReference type="ARBA" id="ARBA00022912"/>
    </source>
</evidence>
<dbReference type="SMART" id="SM00195">
    <property type="entry name" value="DSPc"/>
    <property type="match status" value="1"/>
</dbReference>
<dbReference type="GO" id="GO:0005856">
    <property type="term" value="C:cytoskeleton"/>
    <property type="evidence" value="ECO:0007669"/>
    <property type="project" value="UniProtKB-SubCell"/>
</dbReference>
<evidence type="ECO:0000256" key="4">
    <source>
        <dbReference type="ARBA" id="ARBA00022490"/>
    </source>
</evidence>
<evidence type="ECO:0000256" key="5">
    <source>
        <dbReference type="ARBA" id="ARBA00022801"/>
    </source>
</evidence>
<dbReference type="AlphaFoldDB" id="A0A5K3EGZ3"/>
<sequence length="843" mass="92983">MSLITIDRTLISQEQEQDQVFSVDEGLQQASETCSKSSHSEDFVLRKTSAVTLSVKSQRRISVVRYHDNLHEHLKRILQILRFNDYIKLIVKLENASPRPVWFRYLAIVSTLSSEGAEESVIMGVDVHKGAITIGFTIPIFQDIVVTLDGDGGFKLITKNTVRLFKPISVQGLWAAHQAIMLGCKVAQQRGYHAKGPSHAWISHYAKLPASDPVMMFEWNKMEDIEDMNRATPPTAEFCNVVTEDEKRTENFKNTIRLQLQKIMAAVDLEDVNIVQLREMLEAQMGMSLKDHRHFIADQVLIIYGQMDVPSFIFDHLLLGSSFNASNGDELRRNNVTHIVNVTREVDNFFPAEHFVYKNIRVYDDEKAQLLPHWDETYKFINEARSNGTRCLVHCKMGISRSGATVAAYVMKEKGWKLEEALEFVKSKRPCVNPNANFLRQLETYQGILEASAHRHSAIFQNHAEILNSLKPADAPVSNGSSRSLPASPEEITEDYNALEPPAGPSGPVDLEAELFAFKSFPQPTQNREERVEASQTPNEYPGGLRRTVLATTSQRIRHWHPDVYEGVGNGGVVVCRSKSSPTPVFKHRQLPTTSAATSSTLQYALPIMTSAQSPLYPTTTISAPNVSVSSASSCEFSLDPAKECDQTVASPHPPASPPPESCCSSISEHDVILTPSFHPRTKITNGSSEDLVQPKNPPVSFDHGCSDTTFPEPTEGDPSSSCPAIQSPAEPLQVPPAGRLTLSLVAVGPDQGQSHVPVRTLSLRLRPDDSWIVKHDQIEDGGDAQNPIAKRRPFSDVTPATAPSALPLAESSTLGAVVSACQGIQFPHHQGSLAAVIAATRH</sequence>
<evidence type="ECO:0000256" key="3">
    <source>
        <dbReference type="ARBA" id="ARBA00013081"/>
    </source>
</evidence>
<dbReference type="PROSITE" id="PS51998">
    <property type="entry name" value="DEK_C"/>
    <property type="match status" value="1"/>
</dbReference>
<dbReference type="InterPro" id="IPR043587">
    <property type="entry name" value="Phosphatase_SSH-like"/>
</dbReference>
<keyword evidence="7" id="KW-0206">Cytoskeleton</keyword>
<dbReference type="InterPro" id="IPR020422">
    <property type="entry name" value="TYR_PHOSPHATASE_DUAL_dom"/>
</dbReference>
<dbReference type="SUPFAM" id="SSF52799">
    <property type="entry name" value="(Phosphotyrosine protein) phosphatases II"/>
    <property type="match status" value="1"/>
</dbReference>
<dbReference type="InterPro" id="IPR000387">
    <property type="entry name" value="Tyr_Pase_dom"/>
</dbReference>
<keyword evidence="4" id="KW-0963">Cytoplasm</keyword>
<feature type="compositionally biased region" description="Pro residues" evidence="9">
    <location>
        <begin position="652"/>
        <end position="661"/>
    </location>
</feature>
<reference evidence="13" key="1">
    <citation type="submission" date="2019-11" db="UniProtKB">
        <authorList>
            <consortium name="WormBaseParasite"/>
        </authorList>
    </citation>
    <scope>IDENTIFICATION</scope>
</reference>
<comment type="catalytic activity">
    <reaction evidence="8">
        <text>O-phospho-L-threonyl-[protein] + H2O = L-threonyl-[protein] + phosphate</text>
        <dbReference type="Rhea" id="RHEA:47004"/>
        <dbReference type="Rhea" id="RHEA-COMP:11060"/>
        <dbReference type="Rhea" id="RHEA-COMP:11605"/>
        <dbReference type="ChEBI" id="CHEBI:15377"/>
        <dbReference type="ChEBI" id="CHEBI:30013"/>
        <dbReference type="ChEBI" id="CHEBI:43474"/>
        <dbReference type="ChEBI" id="CHEBI:61977"/>
        <dbReference type="EC" id="3.1.3.16"/>
    </reaction>
</comment>
<evidence type="ECO:0000256" key="1">
    <source>
        <dbReference type="ARBA" id="ARBA00004245"/>
    </source>
</evidence>
<protein>
    <recommendedName>
        <fullName evidence="3">protein-serine/threonine phosphatase</fullName>
        <ecNumber evidence="3">3.1.3.16</ecNumber>
    </recommendedName>
</protein>
<feature type="domain" description="Tyrosine specific protein phosphatases" evidence="11">
    <location>
        <begin position="375"/>
        <end position="430"/>
    </location>
</feature>
<dbReference type="PANTHER" id="PTHR45864:SF2">
    <property type="entry name" value="PROTEIN PHOSPHATASE SLINGSHOT"/>
    <property type="match status" value="1"/>
</dbReference>
<organism evidence="13">
    <name type="scientific">Mesocestoides corti</name>
    <name type="common">Flatworm</name>
    <dbReference type="NCBI Taxonomy" id="53468"/>
    <lineage>
        <taxon>Eukaryota</taxon>
        <taxon>Metazoa</taxon>
        <taxon>Spiralia</taxon>
        <taxon>Lophotrochozoa</taxon>
        <taxon>Platyhelminthes</taxon>
        <taxon>Cestoda</taxon>
        <taxon>Eucestoda</taxon>
        <taxon>Cyclophyllidea</taxon>
        <taxon>Mesocestoididae</taxon>
        <taxon>Mesocestoides</taxon>
    </lineage>
</organism>
<evidence type="ECO:0000256" key="7">
    <source>
        <dbReference type="ARBA" id="ARBA00023212"/>
    </source>
</evidence>
<comment type="subcellular location">
    <subcellularLocation>
        <location evidence="1">Cytoplasm</location>
        <location evidence="1">Cytoskeleton</location>
    </subcellularLocation>
</comment>
<feature type="region of interest" description="Disordered" evidence="9">
    <location>
        <begin position="679"/>
        <end position="736"/>
    </location>
</feature>
<dbReference type="InterPro" id="IPR016130">
    <property type="entry name" value="Tyr_Pase_AS"/>
</dbReference>
<dbReference type="InterPro" id="IPR000340">
    <property type="entry name" value="Dual-sp_phosphatase_cat-dom"/>
</dbReference>
<comment type="similarity">
    <text evidence="2">Belongs to the protein-tyrosine phosphatase family.</text>
</comment>
<feature type="region of interest" description="Disordered" evidence="9">
    <location>
        <begin position="645"/>
        <end position="666"/>
    </location>
</feature>
<dbReference type="Pfam" id="PF00782">
    <property type="entry name" value="DSPc"/>
    <property type="match status" value="1"/>
</dbReference>
<dbReference type="InterPro" id="IPR029021">
    <property type="entry name" value="Prot-tyrosine_phosphatase-like"/>
</dbReference>
<accession>A0A5K3EGZ3</accession>
<feature type="region of interest" description="Disordered" evidence="9">
    <location>
        <begin position="522"/>
        <end position="544"/>
    </location>
</feature>
<dbReference type="Pfam" id="PF23040">
    <property type="entry name" value="PH_SSH1-like_1st"/>
    <property type="match status" value="1"/>
</dbReference>
<dbReference type="GO" id="GO:0004722">
    <property type="term" value="F:protein serine/threonine phosphatase activity"/>
    <property type="evidence" value="ECO:0007669"/>
    <property type="project" value="UniProtKB-EC"/>
</dbReference>
<proteinExistence type="inferred from homology"/>
<dbReference type="EC" id="3.1.3.16" evidence="3"/>
<dbReference type="Gene3D" id="3.90.190.10">
    <property type="entry name" value="Protein tyrosine phosphatase superfamily"/>
    <property type="match status" value="1"/>
</dbReference>
<keyword evidence="6" id="KW-0904">Protein phosphatase</keyword>
<evidence type="ECO:0000256" key="2">
    <source>
        <dbReference type="ARBA" id="ARBA00009580"/>
    </source>
</evidence>
<dbReference type="GO" id="GO:0003779">
    <property type="term" value="F:actin binding"/>
    <property type="evidence" value="ECO:0007669"/>
    <property type="project" value="InterPro"/>
</dbReference>
<evidence type="ECO:0000259" key="12">
    <source>
        <dbReference type="PROSITE" id="PS51998"/>
    </source>
</evidence>
<dbReference type="FunFam" id="3.90.190.10:FF:000004">
    <property type="entry name" value="Protein phosphatase Slingshot homolog 2"/>
    <property type="match status" value="1"/>
</dbReference>
<name>A0A5K3EGZ3_MESCO</name>
<evidence type="ECO:0000259" key="10">
    <source>
        <dbReference type="PROSITE" id="PS50054"/>
    </source>
</evidence>
<dbReference type="PROSITE" id="PS00383">
    <property type="entry name" value="TYR_PHOSPHATASE_1"/>
    <property type="match status" value="1"/>
</dbReference>
<dbReference type="Pfam" id="PF08766">
    <property type="entry name" value="DEK_C"/>
    <property type="match status" value="1"/>
</dbReference>
<dbReference type="PROSITE" id="PS50056">
    <property type="entry name" value="TYR_PHOSPHATASE_2"/>
    <property type="match status" value="1"/>
</dbReference>
<dbReference type="WBParaSite" id="MCU_000232-RB">
    <property type="protein sequence ID" value="MCU_000232-RB"/>
    <property type="gene ID" value="MCU_000232"/>
</dbReference>
<feature type="domain" description="DEK-C" evidence="12">
    <location>
        <begin position="250"/>
        <end position="305"/>
    </location>
</feature>
<dbReference type="PROSITE" id="PS50054">
    <property type="entry name" value="TYR_PHOSPHATASE_DUAL"/>
    <property type="match status" value="1"/>
</dbReference>
<dbReference type="InterPro" id="IPR043588">
    <property type="entry name" value="SSH-N"/>
</dbReference>
<evidence type="ECO:0000256" key="9">
    <source>
        <dbReference type="SAM" id="MobiDB-lite"/>
    </source>
</evidence>
<keyword evidence="5" id="KW-0378">Hydrolase</keyword>